<sequence>MNWPRCPSTYSDHFAPESVMTNQATAGTTTCDYKLWDILVESAKERTTIRYSKLARQAGLENSQDELRTLLQRIRMYCTEHQLPILSTIVVDDVGKYTGLSSGLPDAPWERARVFDYQWPVAP</sequence>
<evidence type="ECO:0000313" key="1">
    <source>
        <dbReference type="EMBL" id="MHO04753.1"/>
    </source>
</evidence>
<gene>
    <name evidence="1" type="ORF">D9F05_10240</name>
</gene>
<accession>A0A3L0YC59</accession>
<proteinExistence type="predicted"/>
<dbReference type="EMBL" id="RNRV01000014">
    <property type="protein sequence ID" value="MHO04753.1"/>
    <property type="molecule type" value="Genomic_DNA"/>
</dbReference>
<reference evidence="1" key="1">
    <citation type="submission" date="2018-10" db="EMBL/GenBank/DDBJ databases">
        <authorList>
            <consortium name="NARMS: The National Antimicrobial Resistance Monitoring System"/>
        </authorList>
    </citation>
    <scope>NUCLEOTIDE SEQUENCE [LARGE SCALE GENOMIC DNA]</scope>
    <source>
        <strain evidence="1">CVM N17EC0388</strain>
    </source>
</reference>
<dbReference type="AlphaFoldDB" id="A0A3L0YC59"/>
<protein>
    <submittedName>
        <fullName evidence="1">Uncharacterized protein</fullName>
    </submittedName>
</protein>
<name>A0A3L0YC59_ECOLX</name>
<comment type="caution">
    <text evidence="1">The sequence shown here is derived from an EMBL/GenBank/DDBJ whole genome shotgun (WGS) entry which is preliminary data.</text>
</comment>
<organism evidence="1">
    <name type="scientific">Escherichia coli</name>
    <dbReference type="NCBI Taxonomy" id="562"/>
    <lineage>
        <taxon>Bacteria</taxon>
        <taxon>Pseudomonadati</taxon>
        <taxon>Pseudomonadota</taxon>
        <taxon>Gammaproteobacteria</taxon>
        <taxon>Enterobacterales</taxon>
        <taxon>Enterobacteriaceae</taxon>
        <taxon>Escherichia</taxon>
    </lineage>
</organism>